<comment type="catalytic activity">
    <reaction evidence="1">
        <text>ATP + protein L-histidine = ADP + protein N-phospho-L-histidine.</text>
        <dbReference type="EC" id="2.7.13.3"/>
    </reaction>
</comment>
<dbReference type="GO" id="GO:0016020">
    <property type="term" value="C:membrane"/>
    <property type="evidence" value="ECO:0007669"/>
    <property type="project" value="UniProtKB-SubCell"/>
</dbReference>
<dbReference type="InterPro" id="IPR003594">
    <property type="entry name" value="HATPase_dom"/>
</dbReference>
<evidence type="ECO:0000313" key="16">
    <source>
        <dbReference type="EMBL" id="RFP77982.1"/>
    </source>
</evidence>
<keyword evidence="10 13" id="KW-1133">Transmembrane helix</keyword>
<feature type="transmembrane region" description="Helical" evidence="13">
    <location>
        <begin position="364"/>
        <end position="383"/>
    </location>
</feature>
<dbReference type="SUPFAM" id="SSF55874">
    <property type="entry name" value="ATPase domain of HSP90 chaperone/DNA topoisomerase II/histidine kinase"/>
    <property type="match status" value="1"/>
</dbReference>
<feature type="transmembrane region" description="Helical" evidence="13">
    <location>
        <begin position="20"/>
        <end position="40"/>
    </location>
</feature>
<feature type="domain" description="Histidine kinase" evidence="14">
    <location>
        <begin position="562"/>
        <end position="772"/>
    </location>
</feature>
<organism evidence="16 17">
    <name type="scientific">Hydrogenophaga borbori</name>
    <dbReference type="NCBI Taxonomy" id="2294117"/>
    <lineage>
        <taxon>Bacteria</taxon>
        <taxon>Pseudomonadati</taxon>
        <taxon>Pseudomonadota</taxon>
        <taxon>Betaproteobacteria</taxon>
        <taxon>Burkholderiales</taxon>
        <taxon>Comamonadaceae</taxon>
        <taxon>Hydrogenophaga</taxon>
    </lineage>
</organism>
<keyword evidence="5" id="KW-0808">Transferase</keyword>
<dbReference type="Gene3D" id="1.10.287.130">
    <property type="match status" value="1"/>
</dbReference>
<evidence type="ECO:0000256" key="2">
    <source>
        <dbReference type="ARBA" id="ARBA00004141"/>
    </source>
</evidence>
<keyword evidence="9" id="KW-0067">ATP-binding</keyword>
<dbReference type="SMART" id="SM00387">
    <property type="entry name" value="HATPase_c"/>
    <property type="match status" value="1"/>
</dbReference>
<evidence type="ECO:0000256" key="5">
    <source>
        <dbReference type="ARBA" id="ARBA00022679"/>
    </source>
</evidence>
<accession>A0A372EHP8</accession>
<dbReference type="InterPro" id="IPR000014">
    <property type="entry name" value="PAS"/>
</dbReference>
<keyword evidence="8" id="KW-0418">Kinase</keyword>
<evidence type="ECO:0000259" key="15">
    <source>
        <dbReference type="PROSITE" id="PS50112"/>
    </source>
</evidence>
<dbReference type="PANTHER" id="PTHR42878:SF7">
    <property type="entry name" value="SENSOR HISTIDINE KINASE GLRK"/>
    <property type="match status" value="1"/>
</dbReference>
<dbReference type="Proteomes" id="UP000261931">
    <property type="component" value="Unassembled WGS sequence"/>
</dbReference>
<keyword evidence="11" id="KW-0902">Two-component regulatory system</keyword>
<dbReference type="Pfam" id="PF05226">
    <property type="entry name" value="CHASE2"/>
    <property type="match status" value="1"/>
</dbReference>
<dbReference type="InterPro" id="IPR035965">
    <property type="entry name" value="PAS-like_dom_sf"/>
</dbReference>
<dbReference type="InterPro" id="IPR036097">
    <property type="entry name" value="HisK_dim/P_sf"/>
</dbReference>
<dbReference type="AlphaFoldDB" id="A0A372EHP8"/>
<dbReference type="EMBL" id="QVLS01000008">
    <property type="protein sequence ID" value="RFP77982.1"/>
    <property type="molecule type" value="Genomic_DNA"/>
</dbReference>
<evidence type="ECO:0000256" key="4">
    <source>
        <dbReference type="ARBA" id="ARBA00022553"/>
    </source>
</evidence>
<gene>
    <name evidence="16" type="ORF">DY262_14670</name>
</gene>
<feature type="domain" description="PAS" evidence="15">
    <location>
        <begin position="435"/>
        <end position="471"/>
    </location>
</feature>
<dbReference type="CDD" id="cd00130">
    <property type="entry name" value="PAS"/>
    <property type="match status" value="1"/>
</dbReference>
<evidence type="ECO:0000313" key="17">
    <source>
        <dbReference type="Proteomes" id="UP000261931"/>
    </source>
</evidence>
<dbReference type="PROSITE" id="PS50109">
    <property type="entry name" value="HIS_KIN"/>
    <property type="match status" value="1"/>
</dbReference>
<dbReference type="GO" id="GO:0000156">
    <property type="term" value="F:phosphorelay response regulator activity"/>
    <property type="evidence" value="ECO:0007669"/>
    <property type="project" value="TreeGrafter"/>
</dbReference>
<evidence type="ECO:0000256" key="6">
    <source>
        <dbReference type="ARBA" id="ARBA00022692"/>
    </source>
</evidence>
<keyword evidence="17" id="KW-1185">Reference proteome</keyword>
<dbReference type="RefSeq" id="WP_116959860.1">
    <property type="nucleotide sequence ID" value="NZ_QVLS01000008.1"/>
</dbReference>
<dbReference type="GO" id="GO:0005524">
    <property type="term" value="F:ATP binding"/>
    <property type="evidence" value="ECO:0007669"/>
    <property type="project" value="UniProtKB-KW"/>
</dbReference>
<evidence type="ECO:0000256" key="8">
    <source>
        <dbReference type="ARBA" id="ARBA00022777"/>
    </source>
</evidence>
<dbReference type="PIRSF" id="PIRSF037347">
    <property type="entry name" value="STHK_CHASE2_PAS_prd"/>
    <property type="match status" value="1"/>
</dbReference>
<dbReference type="Gene3D" id="3.30.450.20">
    <property type="entry name" value="PAS domain"/>
    <property type="match status" value="1"/>
</dbReference>
<dbReference type="SUPFAM" id="SSF47384">
    <property type="entry name" value="Homodimeric domain of signal transducing histidine kinase"/>
    <property type="match status" value="1"/>
</dbReference>
<dbReference type="CDD" id="cd00075">
    <property type="entry name" value="HATPase"/>
    <property type="match status" value="1"/>
</dbReference>
<dbReference type="Pfam" id="PF08448">
    <property type="entry name" value="PAS_4"/>
    <property type="match status" value="1"/>
</dbReference>
<dbReference type="PROSITE" id="PS50112">
    <property type="entry name" value="PAS"/>
    <property type="match status" value="1"/>
</dbReference>
<evidence type="ECO:0000259" key="14">
    <source>
        <dbReference type="PROSITE" id="PS50109"/>
    </source>
</evidence>
<dbReference type="Gene3D" id="3.30.565.10">
    <property type="entry name" value="Histidine kinase-like ATPase, C-terminal domain"/>
    <property type="match status" value="1"/>
</dbReference>
<dbReference type="Pfam" id="PF02518">
    <property type="entry name" value="HATPase_c"/>
    <property type="match status" value="1"/>
</dbReference>
<dbReference type="SMART" id="SM00388">
    <property type="entry name" value="HisKA"/>
    <property type="match status" value="1"/>
</dbReference>
<evidence type="ECO:0000256" key="10">
    <source>
        <dbReference type="ARBA" id="ARBA00022989"/>
    </source>
</evidence>
<dbReference type="InterPro" id="IPR017181">
    <property type="entry name" value="Sig_transdc_His_kin_CHASE2"/>
</dbReference>
<dbReference type="GO" id="GO:0007234">
    <property type="term" value="P:osmosensory signaling via phosphorelay pathway"/>
    <property type="evidence" value="ECO:0007669"/>
    <property type="project" value="TreeGrafter"/>
</dbReference>
<comment type="subcellular location">
    <subcellularLocation>
        <location evidence="2">Membrane</location>
        <topology evidence="2">Multi-pass membrane protein</topology>
    </subcellularLocation>
</comment>
<dbReference type="InterPro" id="IPR013656">
    <property type="entry name" value="PAS_4"/>
</dbReference>
<name>A0A372EHP8_9BURK</name>
<dbReference type="InterPro" id="IPR036890">
    <property type="entry name" value="HATPase_C_sf"/>
</dbReference>
<feature type="transmembrane region" description="Helical" evidence="13">
    <location>
        <begin position="316"/>
        <end position="333"/>
    </location>
</feature>
<proteinExistence type="predicted"/>
<evidence type="ECO:0000256" key="13">
    <source>
        <dbReference type="SAM" id="Phobius"/>
    </source>
</evidence>
<evidence type="ECO:0000256" key="12">
    <source>
        <dbReference type="ARBA" id="ARBA00023136"/>
    </source>
</evidence>
<dbReference type="EC" id="2.7.13.3" evidence="3"/>
<dbReference type="SMART" id="SM00091">
    <property type="entry name" value="PAS"/>
    <property type="match status" value="1"/>
</dbReference>
<keyword evidence="6 13" id="KW-0812">Transmembrane</keyword>
<sequence length="775" mass="83471">MRPSTPIASLPAPVAVFGRWGLFWGAMLLAAALAGFANGLGRVDLALTDQIAALDTRPVSPEVLVVAIDERSLATLGRWPWRRAVHAALLDQLSTQGVRAIGLNLLLGDADTAYPGDDERLAGAMRRAARVVLPMYAQWPDGLRVEPALPLPVLREAAHGLGHVHVELDDDGVARSVFLREGAGGQRWDHWALALLAAGGEAVDPARLPGARRGAAPAADAGVWRRDHHALIPYAGPPQRVARVSYIDLLEGRVPTEQLQGRYLLIGATAASLGNGYATPMASHDSLMPGVEVSAQLLDALRQGVHRRAATPWENAAFSALPVLLAALALTRWPPRRALWSLLGLVLLVAVSAWLLRRAAGVQVAPLAALLGLALAYPAWAWFRLDAVVRYLGGEFRQAQRGGVLAAPLPATGGGDPLDRQMRAMASGVQQLRALQRLVHDSLDSLGDAVLVLDAQGRVRLANAAAARYFGDAEQGLRDQPLHGLLAARLTLADRSPLPELRAALQGRGGLWHVMDAQRRDLVLKCHPRLSVDGRLDGSIVSLIDISSVQQAQRQREEALRFLSHDMRAPQSAILTLLELERLEPGADPRVLERIEAHARRALALAEDFVQLARAQSDAFETEAVDLSDVLIDAADRHWDQARALSVEILTETPPAPSWCRADRELLTRAVGNLIDNALKYGPRGGQVRCRLAREGERHVITVIDQGPGVAPEDRADLFDPFKRLGREARTRGAGLGLAFVQAVVARHRGSAQVGGVSGEGAEFRLELPALEVED</sequence>
<evidence type="ECO:0000256" key="7">
    <source>
        <dbReference type="ARBA" id="ARBA00022741"/>
    </source>
</evidence>
<keyword evidence="7" id="KW-0547">Nucleotide-binding</keyword>
<protein>
    <recommendedName>
        <fullName evidence="3">histidine kinase</fullName>
        <ecNumber evidence="3">2.7.13.3</ecNumber>
    </recommendedName>
</protein>
<evidence type="ECO:0000256" key="3">
    <source>
        <dbReference type="ARBA" id="ARBA00012438"/>
    </source>
</evidence>
<dbReference type="InterPro" id="IPR007890">
    <property type="entry name" value="CHASE2"/>
</dbReference>
<dbReference type="PANTHER" id="PTHR42878">
    <property type="entry name" value="TWO-COMPONENT HISTIDINE KINASE"/>
    <property type="match status" value="1"/>
</dbReference>
<evidence type="ECO:0000256" key="1">
    <source>
        <dbReference type="ARBA" id="ARBA00000085"/>
    </source>
</evidence>
<keyword evidence="12 13" id="KW-0472">Membrane</keyword>
<evidence type="ECO:0000256" key="11">
    <source>
        <dbReference type="ARBA" id="ARBA00023012"/>
    </source>
</evidence>
<dbReference type="InterPro" id="IPR003661">
    <property type="entry name" value="HisK_dim/P_dom"/>
</dbReference>
<reference evidence="16 17" key="1">
    <citation type="submission" date="2018-08" db="EMBL/GenBank/DDBJ databases">
        <title>Hydrogenophaga sp. LA-38 isolated from sludge.</title>
        <authorList>
            <person name="Im W.-T."/>
        </authorList>
    </citation>
    <scope>NUCLEOTIDE SEQUENCE [LARGE SCALE GENOMIC DNA]</scope>
    <source>
        <strain evidence="16 17">LA-38</strain>
    </source>
</reference>
<dbReference type="InterPro" id="IPR050351">
    <property type="entry name" value="BphY/WalK/GraS-like"/>
</dbReference>
<comment type="caution">
    <text evidence="16">The sequence shown here is derived from an EMBL/GenBank/DDBJ whole genome shotgun (WGS) entry which is preliminary data.</text>
</comment>
<feature type="transmembrane region" description="Helical" evidence="13">
    <location>
        <begin position="339"/>
        <end position="357"/>
    </location>
</feature>
<dbReference type="SUPFAM" id="SSF55785">
    <property type="entry name" value="PYP-like sensor domain (PAS domain)"/>
    <property type="match status" value="1"/>
</dbReference>
<dbReference type="SMART" id="SM01080">
    <property type="entry name" value="CHASE2"/>
    <property type="match status" value="1"/>
</dbReference>
<keyword evidence="4" id="KW-0597">Phosphoprotein</keyword>
<dbReference type="InterPro" id="IPR004358">
    <property type="entry name" value="Sig_transdc_His_kin-like_C"/>
</dbReference>
<dbReference type="GO" id="GO:0030295">
    <property type="term" value="F:protein kinase activator activity"/>
    <property type="evidence" value="ECO:0007669"/>
    <property type="project" value="TreeGrafter"/>
</dbReference>
<dbReference type="GO" id="GO:0000155">
    <property type="term" value="F:phosphorelay sensor kinase activity"/>
    <property type="evidence" value="ECO:0007669"/>
    <property type="project" value="InterPro"/>
</dbReference>
<evidence type="ECO:0000256" key="9">
    <source>
        <dbReference type="ARBA" id="ARBA00022840"/>
    </source>
</evidence>
<dbReference type="PRINTS" id="PR00344">
    <property type="entry name" value="BCTRLSENSOR"/>
</dbReference>
<dbReference type="InterPro" id="IPR005467">
    <property type="entry name" value="His_kinase_dom"/>
</dbReference>